<keyword evidence="4" id="KW-0808">Transferase</keyword>
<sequence length="510" mass="54615">MRDLVDILTAANFTADGIAAHLGPDATEALYRGEPGVVLAATHAGTQLDGLIRFFLLRRPLPGDQVADLLGSRLALSLIDDSLIRDTPSGDLEVAFDVRPHVVAGHDRIVVSDCDASVTDLVPGHDHVLGVGAASLSLLAATPLSPVETVLDLGTGSGVQALAQADAAERVVATDIHQRALELAKVNLAANGIRNVELRQGAWFEPVADERFDRIVANPPFVVGLPEVGHVYRDSGLSLDGATELVVGEACNHLAVDGTACILGAWVHTLDEPWQSRVAGWIPSTGVSAWVLQRDVVDPGMYVSTWLKDESLDPRSREAIKRTDAWLSHFDEHHVHAVGFGWVFIRDIGDAPSEVTAEELRQPFSDPLGPEVEEYFLRAGWLRGRSADELLDSTFVVRPGVALEEVSLADTSAGIGFTREVTRVSRTDGPRFSHEIDAGVRAVLAGLHPQGLSLRDVVGLFAASRSMTSENQMQGLETTAAAAIVDLIRHGIVVPAEIAEVISPTTQRKE</sequence>
<dbReference type="InterPro" id="IPR055487">
    <property type="entry name" value="DUF7059"/>
</dbReference>
<dbReference type="InterPro" id="IPR029063">
    <property type="entry name" value="SAM-dependent_MTases_sf"/>
</dbReference>
<dbReference type="PANTHER" id="PTHR18895:SF74">
    <property type="entry name" value="MTRF1L RELEASE FACTOR GLUTAMINE METHYLTRANSFERASE"/>
    <property type="match status" value="1"/>
</dbReference>
<dbReference type="InterPro" id="IPR002052">
    <property type="entry name" value="DNA_methylase_N6_adenine_CS"/>
</dbReference>
<keyword evidence="5" id="KW-1185">Reference proteome</keyword>
<evidence type="ECO:0000259" key="1">
    <source>
        <dbReference type="Pfam" id="PF05175"/>
    </source>
</evidence>
<feature type="domain" description="DUF7782" evidence="3">
    <location>
        <begin position="373"/>
        <end position="495"/>
    </location>
</feature>
<dbReference type="CDD" id="cd02440">
    <property type="entry name" value="AdoMet_MTases"/>
    <property type="match status" value="1"/>
</dbReference>
<dbReference type="GO" id="GO:0003676">
    <property type="term" value="F:nucleic acid binding"/>
    <property type="evidence" value="ECO:0007669"/>
    <property type="project" value="InterPro"/>
</dbReference>
<dbReference type="Pfam" id="PF05175">
    <property type="entry name" value="MTS"/>
    <property type="match status" value="1"/>
</dbReference>
<dbReference type="InterPro" id="IPR050320">
    <property type="entry name" value="N5-glutamine_MTase"/>
</dbReference>
<protein>
    <submittedName>
        <fullName evidence="4">Release factor glutamine methyltransferase</fullName>
        <ecNumber evidence="4">2.1.1.-</ecNumber>
    </submittedName>
</protein>
<dbReference type="KEGG" id="cgv:CGLAU_07235"/>
<feature type="domain" description="Methyltransferase small" evidence="1">
    <location>
        <begin position="135"/>
        <end position="226"/>
    </location>
</feature>
<dbReference type="InterPro" id="IPR007848">
    <property type="entry name" value="Small_mtfrase_dom"/>
</dbReference>
<dbReference type="OrthoDB" id="129465at2"/>
<keyword evidence="4" id="KW-0489">Methyltransferase</keyword>
<dbReference type="EC" id="2.1.1.-" evidence="4"/>
<dbReference type="AlphaFoldDB" id="A0A1Q2HX34"/>
<dbReference type="PROSITE" id="PS00092">
    <property type="entry name" value="N6_MTASE"/>
    <property type="match status" value="1"/>
</dbReference>
<dbReference type="GO" id="GO:0036009">
    <property type="term" value="F:protein-glutamine N-methyltransferase activity"/>
    <property type="evidence" value="ECO:0007669"/>
    <property type="project" value="TreeGrafter"/>
</dbReference>
<organism evidence="4 5">
    <name type="scientific">Corynebacterium glaucum</name>
    <dbReference type="NCBI Taxonomy" id="187491"/>
    <lineage>
        <taxon>Bacteria</taxon>
        <taxon>Bacillati</taxon>
        <taxon>Actinomycetota</taxon>
        <taxon>Actinomycetes</taxon>
        <taxon>Mycobacteriales</taxon>
        <taxon>Corynebacteriaceae</taxon>
        <taxon>Corynebacterium</taxon>
    </lineage>
</organism>
<dbReference type="PANTHER" id="PTHR18895">
    <property type="entry name" value="HEMK METHYLTRANSFERASE"/>
    <property type="match status" value="1"/>
</dbReference>
<dbReference type="Pfam" id="PF23186">
    <property type="entry name" value="DUF7059"/>
    <property type="match status" value="1"/>
</dbReference>
<evidence type="ECO:0000313" key="4">
    <source>
        <dbReference type="EMBL" id="AQQ15402.1"/>
    </source>
</evidence>
<gene>
    <name evidence="4" type="primary">prmC2</name>
    <name evidence="4" type="ORF">CGLAU_07235</name>
</gene>
<dbReference type="Proteomes" id="UP000217209">
    <property type="component" value="Chromosome"/>
</dbReference>
<feature type="domain" description="DUF7059" evidence="2">
    <location>
        <begin position="10"/>
        <end position="89"/>
    </location>
</feature>
<name>A0A1Q2HX34_9CORY</name>
<evidence type="ECO:0000313" key="5">
    <source>
        <dbReference type="Proteomes" id="UP000217209"/>
    </source>
</evidence>
<dbReference type="InterPro" id="IPR056684">
    <property type="entry name" value="DUF7782"/>
</dbReference>
<dbReference type="Pfam" id="PF25004">
    <property type="entry name" value="DUF7782"/>
    <property type="match status" value="1"/>
</dbReference>
<evidence type="ECO:0000259" key="3">
    <source>
        <dbReference type="Pfam" id="PF25004"/>
    </source>
</evidence>
<proteinExistence type="predicted"/>
<dbReference type="EMBL" id="CP019688">
    <property type="protein sequence ID" value="AQQ15402.1"/>
    <property type="molecule type" value="Genomic_DNA"/>
</dbReference>
<reference evidence="4 5" key="1">
    <citation type="submission" date="2016-12" db="EMBL/GenBank/DDBJ databases">
        <authorList>
            <person name="Song W.-J."/>
            <person name="Kurnit D.M."/>
        </authorList>
    </citation>
    <scope>NUCLEOTIDE SEQUENCE [LARGE SCALE GENOMIC DNA]</scope>
    <source>
        <strain evidence="4 5">DSM 30827</strain>
    </source>
</reference>
<accession>A0A1Q2HX34</accession>
<dbReference type="Gene3D" id="3.40.50.150">
    <property type="entry name" value="Vaccinia Virus protein VP39"/>
    <property type="match status" value="1"/>
</dbReference>
<dbReference type="RefSeq" id="WP_095660095.1">
    <property type="nucleotide sequence ID" value="NZ_CP019688.1"/>
</dbReference>
<dbReference type="SUPFAM" id="SSF53335">
    <property type="entry name" value="S-adenosyl-L-methionine-dependent methyltransferases"/>
    <property type="match status" value="1"/>
</dbReference>
<dbReference type="GO" id="GO:0032259">
    <property type="term" value="P:methylation"/>
    <property type="evidence" value="ECO:0007669"/>
    <property type="project" value="UniProtKB-KW"/>
</dbReference>
<evidence type="ECO:0000259" key="2">
    <source>
        <dbReference type="Pfam" id="PF23186"/>
    </source>
</evidence>